<evidence type="ECO:0000313" key="3">
    <source>
        <dbReference type="EMBL" id="VYT89004.1"/>
    </source>
</evidence>
<feature type="transmembrane region" description="Helical" evidence="2">
    <location>
        <begin position="31"/>
        <end position="49"/>
    </location>
</feature>
<dbReference type="EMBL" id="CACRUX010000029">
    <property type="protein sequence ID" value="VYT89004.1"/>
    <property type="molecule type" value="Genomic_DNA"/>
</dbReference>
<evidence type="ECO:0000256" key="1">
    <source>
        <dbReference type="SAM" id="MobiDB-lite"/>
    </source>
</evidence>
<feature type="region of interest" description="Disordered" evidence="1">
    <location>
        <begin position="1"/>
        <end position="26"/>
    </location>
</feature>
<organism evidence="3">
    <name type="scientific">Veillonella ratti</name>
    <dbReference type="NCBI Taxonomy" id="103892"/>
    <lineage>
        <taxon>Bacteria</taxon>
        <taxon>Bacillati</taxon>
        <taxon>Bacillota</taxon>
        <taxon>Negativicutes</taxon>
        <taxon>Veillonellales</taxon>
        <taxon>Veillonellaceae</taxon>
        <taxon>Veillonella</taxon>
    </lineage>
</organism>
<accession>A0A6N3AA90</accession>
<keyword evidence="2" id="KW-0812">Transmembrane</keyword>
<sequence length="487" mass="51152">MKYTNKNQTNTNSSNTANTSGTARKNHKRKAIAAIMTIALAMSASAYPLNSVHAVDPVNAYIAAKIIPSFSLPSLNPIKAAGKLLGLVSDSDDAVKKGKKVDNNYKFKATKVANGSKTFKNSLNNNQNNQNVILVQKTGKAKVKKAELIKTGHSDSEGLSLWRGQNAALLVAPYSQATIENSTITTNGDGASGIVGSGKKVKITAKDLTIRTNNRVSQGIGAAYGAEISLKQSNISTYGSQSPALATATKVDSSLTADGVTLRTYGQNSPLISSTGTMKLNAINGEASNGTFGLLEGNTDVTFTNSQLKGANGFYLYQTDLGTAEKGTTKLTINQSRLTETGSTPLFTILGAKAQIKLQGNTISQPSRAPFLQVLSGTGDTSDLNRAAAAINSTGNTNSQVRLQANQQAINGDILADRGSKLDIKLSQNSTFTGAINPNNSAKQASLSLSKDSVWNVTGDSYLTELNNDDSTNSNIHTNGHTVKIVK</sequence>
<gene>
    <name evidence="3" type="ORF">VRLFYP33_00711</name>
</gene>
<dbReference type="AlphaFoldDB" id="A0A6N3AA90"/>
<feature type="compositionally biased region" description="Low complexity" evidence="1">
    <location>
        <begin position="1"/>
        <end position="22"/>
    </location>
</feature>
<keyword evidence="2" id="KW-1133">Transmembrane helix</keyword>
<dbReference type="Gene3D" id="2.160.20.20">
    <property type="match status" value="1"/>
</dbReference>
<name>A0A6N3AA90_9FIRM</name>
<keyword evidence="2" id="KW-0472">Membrane</keyword>
<dbReference type="RefSeq" id="WP_156704359.1">
    <property type="nucleotide sequence ID" value="NZ_CACRUX010000029.1"/>
</dbReference>
<protein>
    <submittedName>
        <fullName evidence="3">Uncharacterized protein</fullName>
    </submittedName>
</protein>
<evidence type="ECO:0000256" key="2">
    <source>
        <dbReference type="SAM" id="Phobius"/>
    </source>
</evidence>
<proteinExistence type="predicted"/>
<dbReference type="InterPro" id="IPR012332">
    <property type="entry name" value="Autotransporter_pectin_lyase_C"/>
</dbReference>
<reference evidence="3" key="1">
    <citation type="submission" date="2019-11" db="EMBL/GenBank/DDBJ databases">
        <authorList>
            <person name="Feng L."/>
        </authorList>
    </citation>
    <scope>NUCLEOTIDE SEQUENCE</scope>
    <source>
        <strain evidence="3">VrattiLFYP33</strain>
    </source>
</reference>